<dbReference type="EMBL" id="AB704087">
    <property type="protein sequence ID" value="BAL72789.1"/>
    <property type="molecule type" value="Genomic_DNA"/>
</dbReference>
<sequence>MSVNVLGRSTNQAPNVESNFIDAAGIKTHYLTCGDPSKPPVVLIHGGGAGATALGNWQGTFPLFTQTHYVIAPEMLGFGQTDKPVDIKFSQDERVDHMKAFLDAMNLSGVPLVGNSMGGATSLGICMKWPEVVSDLVLMGSAGLNVEITPAMMPIIGYDFTVEGMRKLIGALTGPLYHASEEIIQARYEGSLEPEGRRAYTAAMDWIREQGGLAYTEDQISKVKTRTLVVNGKDDIVVPMAYGIRFTELLENSTGYFMPHIGHWVMIEAPEEFAEIVVGFLSRGSSGVTE</sequence>
<dbReference type="Gene3D" id="3.40.50.1820">
    <property type="entry name" value="alpha/beta hydrolase"/>
    <property type="match status" value="1"/>
</dbReference>
<organism evidence="2">
    <name type="scientific">Caulobacter sp. OC10</name>
    <dbReference type="NCBI Taxonomy" id="513007"/>
    <lineage>
        <taxon>Bacteria</taxon>
        <taxon>Pseudomonadati</taxon>
        <taxon>Pseudomonadota</taxon>
        <taxon>Alphaproteobacteria</taxon>
        <taxon>Caulobacterales</taxon>
        <taxon>Caulobacteraceae</taxon>
        <taxon>Caulobacter</taxon>
    </lineage>
</organism>
<dbReference type="PRINTS" id="PR00111">
    <property type="entry name" value="ABHYDROLASE"/>
</dbReference>
<dbReference type="InterPro" id="IPR000639">
    <property type="entry name" value="Epox_hydrolase-like"/>
</dbReference>
<dbReference type="Pfam" id="PF00561">
    <property type="entry name" value="Abhydrolase_1"/>
    <property type="match status" value="1"/>
</dbReference>
<gene>
    <name evidence="2" type="primary">carC</name>
</gene>
<name>H7CHZ5_9CAUL</name>
<dbReference type="PANTHER" id="PTHR43689:SF8">
    <property type="entry name" value="ALPHA_BETA-HYDROLASES SUPERFAMILY PROTEIN"/>
    <property type="match status" value="1"/>
</dbReference>
<keyword evidence="2" id="KW-0378">Hydrolase</keyword>
<evidence type="ECO:0000259" key="1">
    <source>
        <dbReference type="Pfam" id="PF00561"/>
    </source>
</evidence>
<proteinExistence type="predicted"/>
<feature type="domain" description="AB hydrolase-1" evidence="1">
    <location>
        <begin position="39"/>
        <end position="270"/>
    </location>
</feature>
<dbReference type="PRINTS" id="PR00412">
    <property type="entry name" value="EPOXHYDRLASE"/>
</dbReference>
<protein>
    <submittedName>
        <fullName evidence="2">Meta-cleavage compound hydrolase</fullName>
    </submittedName>
</protein>
<dbReference type="SUPFAM" id="SSF53474">
    <property type="entry name" value="alpha/beta-Hydrolases"/>
    <property type="match status" value="1"/>
</dbReference>
<dbReference type="AlphaFoldDB" id="H7CHZ5"/>
<dbReference type="PANTHER" id="PTHR43689">
    <property type="entry name" value="HYDROLASE"/>
    <property type="match status" value="1"/>
</dbReference>
<evidence type="ECO:0000313" key="2">
    <source>
        <dbReference type="EMBL" id="BAL72789.1"/>
    </source>
</evidence>
<dbReference type="GO" id="GO:0016787">
    <property type="term" value="F:hydrolase activity"/>
    <property type="evidence" value="ECO:0007669"/>
    <property type="project" value="UniProtKB-KW"/>
</dbReference>
<reference evidence="2" key="1">
    <citation type="submission" date="2012-03" db="EMBL/GenBank/DDBJ databases">
        <title>Nucleotide sequence and phylogenetic analysis of carbazole-degrading genes from marine bacteria Caulobacter and Kordiimonas.</title>
        <authorList>
            <person name="Maeda R."/>
            <person name="Chiba S."/>
            <person name="Ito Y."/>
            <person name="Suzuki T."/>
            <person name="Omori T."/>
        </authorList>
    </citation>
    <scope>NUCLEOTIDE SEQUENCE</scope>
    <source>
        <strain evidence="2">OC10</strain>
    </source>
</reference>
<accession>H7CHZ5</accession>
<dbReference type="InterPro" id="IPR029058">
    <property type="entry name" value="AB_hydrolase_fold"/>
</dbReference>
<dbReference type="InterPro" id="IPR000073">
    <property type="entry name" value="AB_hydrolase_1"/>
</dbReference>